<dbReference type="Pfam" id="PF08387">
    <property type="entry name" value="FBD"/>
    <property type="match status" value="1"/>
</dbReference>
<evidence type="ECO:0000313" key="5">
    <source>
        <dbReference type="Proteomes" id="UP000019116"/>
    </source>
</evidence>
<protein>
    <submittedName>
        <fullName evidence="4">Uncharacterized protein</fullName>
    </submittedName>
</protein>
<feature type="region of interest" description="Disordered" evidence="1">
    <location>
        <begin position="89"/>
        <end position="111"/>
    </location>
</feature>
<dbReference type="Gramene" id="TraesCS1A03G0469000.1">
    <property type="protein sequence ID" value="TraesCS1A03G0469000.1.CDS"/>
    <property type="gene ID" value="TraesCS1A03G0469000"/>
</dbReference>
<feature type="compositionally biased region" description="Polar residues" evidence="1">
    <location>
        <begin position="835"/>
        <end position="856"/>
    </location>
</feature>
<dbReference type="Proteomes" id="UP000019116">
    <property type="component" value="Chromosome 1A"/>
</dbReference>
<proteinExistence type="predicted"/>
<evidence type="ECO:0000259" key="2">
    <source>
        <dbReference type="Pfam" id="PF08387"/>
    </source>
</evidence>
<feature type="compositionally biased region" description="Basic and acidic residues" evidence="1">
    <location>
        <begin position="979"/>
        <end position="988"/>
    </location>
</feature>
<dbReference type="AlphaFoldDB" id="A0A3B5XYR4"/>
<dbReference type="STRING" id="4565.A0A3B5XYR4"/>
<gene>
    <name evidence="4" type="primary">LOC123181203</name>
</gene>
<reference evidence="4" key="2">
    <citation type="submission" date="2018-10" db="UniProtKB">
        <authorList>
            <consortium name="EnsemblPlants"/>
        </authorList>
    </citation>
    <scope>IDENTIFICATION</scope>
</reference>
<name>A0A3B5XYR4_WHEAT</name>
<evidence type="ECO:0000256" key="1">
    <source>
        <dbReference type="SAM" id="MobiDB-lite"/>
    </source>
</evidence>
<evidence type="ECO:0000313" key="4">
    <source>
        <dbReference type="EnsemblPlants" id="TraesCS1A02G174000.1"/>
    </source>
</evidence>
<sequence>MGKRGGRRREEEEEWKTGKKVHSISILLVLLPGYTVLRSVNSNTDDMWVYHNRAHMSVNGGQRSMGYMSSSRFQSQVFFMDGMIHSGGKRESLSQLSSPVPHDGDSSKLKRHKSGIVCPSMSFIRRCALKTQPCFMNGRPSVSCTEATLGYMDEIGQGATVGSGGYYCSLEPSMYYQCRGTDEEAASEVGLGRAREPQDAGKENPFMWLGCPVHPDCGAALILGHGMQLAPPAEGEVKTSSGAEPMLRQPGCQIGTAARRLPHARHAKASHLARAKASAAACSLVSHARASLPTRVNASAVSGPSGGAAANSLITGATNKHASVLFEGRSWGGSACGRDRKRRVVHKETKINTFGISFELDRMMGCFGNSIVFPSLPPTFFPRAPPLPLPDPPNHGKPPNLVLRCSGGPHTPPDLPSAPWNPQLPTHHFTGAASATGLSTAPDLLDRHHGPPHRICLTGALIHHSIGPSLTPSSAPSLALHTSPRPPQQIHLTESTVQRARRSLRPLHRTRSTDAIFNSTGPALPTPQPHQICNHGMLTISSKNIATTARLHSNICLPCSAIIRPSFTIGNTTGEQSETYIIVLEALLEAERDGVAAMNEVIFILRLEITELAARIMQATQELEEVRMLHLKTEDVLLFLLSEAQGERSFTQTLGTVKVLALESVVPNLDQVFSCLRCFPCLKKLYIKCILGLVEDVDNDNHIECLDLHLSNITLNSYQGTPPEITLAMFFLARAKAPRVLRLNTHLIRKDQCCDLGSGIGGAVLELDVHVALHTEAGFCTSLSGSWTFTLPCTLKLVSAPASWVCAEPLSPSCDQPHALLAPPQAPLRTHGSPRRSSTLPRMTTRSRVTVDSLNDSGGGYNRSKRYGSEHRQSDGRKERLKAQRRFESGRRVLSDSAPERFRTVSGKCIRFVSARYAPPPTIHFSRPTYYTRGIRTACAARVLGKFLIWLPVGPQPAKSPTAPSLVEPRPAPPRVRCSARDPHRPRSGEANTTSWLGIARHTRALLSCPVLSSPRVPAPRGDAFHFHPPSNLSLSPFASEKLGLTSRTTSAPAFSPPPCRPTPSGAAADPA</sequence>
<reference evidence="4" key="1">
    <citation type="submission" date="2018-08" db="EMBL/GenBank/DDBJ databases">
        <authorList>
            <person name="Rossello M."/>
        </authorList>
    </citation>
    <scope>NUCLEOTIDE SEQUENCE [LARGE SCALE GENOMIC DNA]</scope>
    <source>
        <strain evidence="4">cv. Chinese Spring</strain>
    </source>
</reference>
<dbReference type="PANTHER" id="PTHR32141:SF145">
    <property type="entry name" value="F-BOX DOMAIN-CONTAINING PROTEIN"/>
    <property type="match status" value="1"/>
</dbReference>
<dbReference type="PANTHER" id="PTHR32141">
    <property type="match status" value="1"/>
</dbReference>
<organism evidence="4">
    <name type="scientific">Triticum aestivum</name>
    <name type="common">Wheat</name>
    <dbReference type="NCBI Taxonomy" id="4565"/>
    <lineage>
        <taxon>Eukaryota</taxon>
        <taxon>Viridiplantae</taxon>
        <taxon>Streptophyta</taxon>
        <taxon>Embryophyta</taxon>
        <taxon>Tracheophyta</taxon>
        <taxon>Spermatophyta</taxon>
        <taxon>Magnoliopsida</taxon>
        <taxon>Liliopsida</taxon>
        <taxon>Poales</taxon>
        <taxon>Poaceae</taxon>
        <taxon>BOP clade</taxon>
        <taxon>Pooideae</taxon>
        <taxon>Triticodae</taxon>
        <taxon>Triticeae</taxon>
        <taxon>Triticinae</taxon>
        <taxon>Triticum</taxon>
    </lineage>
</organism>
<dbReference type="EnsemblPlants" id="TraesCS1A02G174000.1">
    <property type="protein sequence ID" value="TraesCS1A02G174000.1"/>
    <property type="gene ID" value="TraesCS1A02G174000"/>
</dbReference>
<accession>A0A3B5XYR4</accession>
<dbReference type="Pfam" id="PF24758">
    <property type="entry name" value="LRR_At5g56370"/>
    <property type="match status" value="1"/>
</dbReference>
<keyword evidence="5" id="KW-1185">Reference proteome</keyword>
<dbReference type="Gramene" id="TraesCS1A02G174000.1">
    <property type="protein sequence ID" value="TraesCS1A02G174000.1"/>
    <property type="gene ID" value="TraesCS1A02G174000"/>
</dbReference>
<feature type="compositionally biased region" description="Basic and acidic residues" evidence="1">
    <location>
        <begin position="867"/>
        <end position="893"/>
    </location>
</feature>
<feature type="region of interest" description="Disordered" evidence="1">
    <location>
        <begin position="817"/>
        <end position="893"/>
    </location>
</feature>
<feature type="region of interest" description="Disordered" evidence="1">
    <location>
        <begin position="957"/>
        <end position="995"/>
    </location>
</feature>
<feature type="domain" description="FBD" evidence="2">
    <location>
        <begin position="701"/>
        <end position="736"/>
    </location>
</feature>
<dbReference type="InterPro" id="IPR055302">
    <property type="entry name" value="F-box_dom-containing"/>
</dbReference>
<dbReference type="InterPro" id="IPR006566">
    <property type="entry name" value="FBD"/>
</dbReference>
<feature type="region of interest" description="Disordered" evidence="1">
    <location>
        <begin position="1044"/>
        <end position="1072"/>
    </location>
</feature>
<feature type="domain" description="F-box/LRR-repeat protein 15/At3g58940/PEG3-like LRR" evidence="3">
    <location>
        <begin position="644"/>
        <end position="687"/>
    </location>
</feature>
<evidence type="ECO:0000259" key="3">
    <source>
        <dbReference type="Pfam" id="PF24758"/>
    </source>
</evidence>
<dbReference type="InterPro" id="IPR055411">
    <property type="entry name" value="LRR_FXL15/At3g58940/PEG3-like"/>
</dbReference>